<keyword evidence="2" id="KW-1185">Reference proteome</keyword>
<name>A0ABW1WII8_9BACL</name>
<reference evidence="2" key="1">
    <citation type="journal article" date="2019" name="Int. J. Syst. Evol. Microbiol.">
        <title>The Global Catalogue of Microorganisms (GCM) 10K type strain sequencing project: providing services to taxonomists for standard genome sequencing and annotation.</title>
        <authorList>
            <consortium name="The Broad Institute Genomics Platform"/>
            <consortium name="The Broad Institute Genome Sequencing Center for Infectious Disease"/>
            <person name="Wu L."/>
            <person name="Ma J."/>
        </authorList>
    </citation>
    <scope>NUCLEOTIDE SEQUENCE [LARGE SCALE GENOMIC DNA]</scope>
    <source>
        <strain evidence="2">CCUG 42001</strain>
    </source>
</reference>
<evidence type="ECO:0000313" key="2">
    <source>
        <dbReference type="Proteomes" id="UP001596267"/>
    </source>
</evidence>
<dbReference type="Gene3D" id="1.10.1660.10">
    <property type="match status" value="1"/>
</dbReference>
<dbReference type="Proteomes" id="UP001596267">
    <property type="component" value="Unassembled WGS sequence"/>
</dbReference>
<evidence type="ECO:0008006" key="3">
    <source>
        <dbReference type="Google" id="ProtNLM"/>
    </source>
</evidence>
<evidence type="ECO:0000313" key="1">
    <source>
        <dbReference type="EMBL" id="MFC6386885.1"/>
    </source>
</evidence>
<dbReference type="RefSeq" id="WP_253054826.1">
    <property type="nucleotide sequence ID" value="NZ_JAMXWN010000009.1"/>
</dbReference>
<proteinExistence type="predicted"/>
<sequence>MRADNETIGYFTKLAAEKLNVTKSRLRHLTMALEKNGYRFTRNKSNQRIFFQEDMETISQLLDKVKSGFTIDEASKTICRKTDLDHLPASTEYGVVISGNEVSIATEQLRSMVEQVAASAAQQAADQVAQRFTTEFERRIELRDKQLMVHLREVTEAKKRRKGIVFRLFGAK</sequence>
<organism evidence="1 2">
    <name type="scientific">Sporolactobacillus kofuensis</name>
    <dbReference type="NCBI Taxonomy" id="269672"/>
    <lineage>
        <taxon>Bacteria</taxon>
        <taxon>Bacillati</taxon>
        <taxon>Bacillota</taxon>
        <taxon>Bacilli</taxon>
        <taxon>Bacillales</taxon>
        <taxon>Sporolactobacillaceae</taxon>
        <taxon>Sporolactobacillus</taxon>
    </lineage>
</organism>
<protein>
    <recommendedName>
        <fullName evidence="3">HTH merR-type domain-containing protein</fullName>
    </recommendedName>
</protein>
<dbReference type="InterPro" id="IPR009061">
    <property type="entry name" value="DNA-bd_dom_put_sf"/>
</dbReference>
<comment type="caution">
    <text evidence="1">The sequence shown here is derived from an EMBL/GenBank/DDBJ whole genome shotgun (WGS) entry which is preliminary data.</text>
</comment>
<accession>A0ABW1WII8</accession>
<dbReference type="SUPFAM" id="SSF46955">
    <property type="entry name" value="Putative DNA-binding domain"/>
    <property type="match status" value="1"/>
</dbReference>
<dbReference type="EMBL" id="JBHSTQ010000009">
    <property type="protein sequence ID" value="MFC6386885.1"/>
    <property type="molecule type" value="Genomic_DNA"/>
</dbReference>
<gene>
    <name evidence="1" type="ORF">ACFP7A_09750</name>
</gene>